<dbReference type="RefSeq" id="WP_143174235.1">
    <property type="nucleotide sequence ID" value="NZ_FQVN01000005.1"/>
</dbReference>
<evidence type="ECO:0000313" key="1">
    <source>
        <dbReference type="EMBL" id="SHF93464.1"/>
    </source>
</evidence>
<dbReference type="EMBL" id="FQVN01000005">
    <property type="protein sequence ID" value="SHF93464.1"/>
    <property type="molecule type" value="Genomic_DNA"/>
</dbReference>
<sequence length="309" mass="32831">MIPYVGSGPYCYTSSLSMTLSPDAPPLPVIETVTGSPFGAQLVAGVTPFFDPCGWNPEVGLDAAIELLGWRCARHDGGTPEQAVDRLRAACARGPVLVGPVEMGLLLYQPGSGKAVDADHYVVVLAVEDDTVLLHDPEGYPFATLPLPAFLAAWRAESISYLSTSFVMRTDFTREREVSPDEAVRLCLPRAVEWLAGRRDREMPPGSLGGAAAVERLAAQVVEGLAPEIRTQLEVFGVRVGVRRLGDAASCLAALGLTGPAAILTEQARIVGGLQYPLVVGDDQALAAGLRRLAPTYERLREALTVAIT</sequence>
<evidence type="ECO:0008006" key="3">
    <source>
        <dbReference type="Google" id="ProtNLM"/>
    </source>
</evidence>
<dbReference type="Proteomes" id="UP000184501">
    <property type="component" value="Unassembled WGS sequence"/>
</dbReference>
<proteinExistence type="predicted"/>
<evidence type="ECO:0000313" key="2">
    <source>
        <dbReference type="Proteomes" id="UP000184501"/>
    </source>
</evidence>
<accession>A0A1M5FPW3</accession>
<dbReference type="STRING" id="2017.SAMN05444320_105536"/>
<name>A0A1M5FPW3_STRHI</name>
<keyword evidence="2" id="KW-1185">Reference proteome</keyword>
<dbReference type="AlphaFoldDB" id="A0A1M5FPW3"/>
<organism evidence="1 2">
    <name type="scientific">Streptoalloteichus hindustanus</name>
    <dbReference type="NCBI Taxonomy" id="2017"/>
    <lineage>
        <taxon>Bacteria</taxon>
        <taxon>Bacillati</taxon>
        <taxon>Actinomycetota</taxon>
        <taxon>Actinomycetes</taxon>
        <taxon>Pseudonocardiales</taxon>
        <taxon>Pseudonocardiaceae</taxon>
        <taxon>Streptoalloteichus</taxon>
    </lineage>
</organism>
<protein>
    <recommendedName>
        <fullName evidence="3">Butirosin biosynthesis protein H, N-terminal</fullName>
    </recommendedName>
</protein>
<dbReference type="OrthoDB" id="8065844at2"/>
<gene>
    <name evidence="1" type="ORF">SAMN05444320_105536</name>
</gene>
<reference evidence="1 2" key="1">
    <citation type="submission" date="2016-11" db="EMBL/GenBank/DDBJ databases">
        <authorList>
            <person name="Jaros S."/>
            <person name="Januszkiewicz K."/>
            <person name="Wedrychowicz H."/>
        </authorList>
    </citation>
    <scope>NUCLEOTIDE SEQUENCE [LARGE SCALE GENOMIC DNA]</scope>
    <source>
        <strain evidence="1 2">DSM 44523</strain>
    </source>
</reference>